<keyword evidence="5" id="KW-1185">Reference proteome</keyword>
<dbReference type="InterPro" id="IPR036271">
    <property type="entry name" value="Tet_transcr_reg_TetR-rel_C_sf"/>
</dbReference>
<dbReference type="SUPFAM" id="SSF46689">
    <property type="entry name" value="Homeodomain-like"/>
    <property type="match status" value="1"/>
</dbReference>
<dbReference type="Pfam" id="PF02909">
    <property type="entry name" value="TetR_C_1"/>
    <property type="match status" value="1"/>
</dbReference>
<dbReference type="Proteomes" id="UP000182229">
    <property type="component" value="Unassembled WGS sequence"/>
</dbReference>
<proteinExistence type="predicted"/>
<feature type="domain" description="Tetracycline repressor TetR C-terminal" evidence="3">
    <location>
        <begin position="46"/>
        <end position="194"/>
    </location>
</feature>
<dbReference type="EMBL" id="MPIN01000004">
    <property type="protein sequence ID" value="OJH39768.1"/>
    <property type="molecule type" value="Genomic_DNA"/>
</dbReference>
<keyword evidence="1" id="KW-0805">Transcription regulation</keyword>
<accession>A0A1L9BC14</accession>
<keyword evidence="2" id="KW-0804">Transcription</keyword>
<dbReference type="SUPFAM" id="SSF48498">
    <property type="entry name" value="Tetracyclin repressor-like, C-terminal domain"/>
    <property type="match status" value="1"/>
</dbReference>
<dbReference type="InterPro" id="IPR009057">
    <property type="entry name" value="Homeodomain-like_sf"/>
</dbReference>
<comment type="caution">
    <text evidence="4">The sequence shown here is derived from an EMBL/GenBank/DDBJ whole genome shotgun (WGS) entry which is preliminary data.</text>
</comment>
<dbReference type="InterPro" id="IPR004111">
    <property type="entry name" value="Repressor_TetR_C"/>
</dbReference>
<dbReference type="AlphaFoldDB" id="A0A1L9BC14"/>
<gene>
    <name evidence="4" type="ORF">BON30_17945</name>
</gene>
<dbReference type="Gene3D" id="1.10.357.10">
    <property type="entry name" value="Tetracycline Repressor, domain 2"/>
    <property type="match status" value="1"/>
</dbReference>
<evidence type="ECO:0000313" key="5">
    <source>
        <dbReference type="Proteomes" id="UP000182229"/>
    </source>
</evidence>
<dbReference type="GO" id="GO:0045892">
    <property type="term" value="P:negative regulation of DNA-templated transcription"/>
    <property type="evidence" value="ECO:0007669"/>
    <property type="project" value="InterPro"/>
</dbReference>
<evidence type="ECO:0000256" key="2">
    <source>
        <dbReference type="ARBA" id="ARBA00023163"/>
    </source>
</evidence>
<reference evidence="4 5" key="2">
    <citation type="submission" date="2016-12" db="EMBL/GenBank/DDBJ databases">
        <title>Draft Genome Sequence of Cystobacter ferrugineus Strain Cbfe23.</title>
        <authorList>
            <person name="Akbar S."/>
            <person name="Dowd S.E."/>
            <person name="Stevens D.C."/>
        </authorList>
    </citation>
    <scope>NUCLEOTIDE SEQUENCE [LARGE SCALE GENOMIC DNA]</scope>
    <source>
        <strain evidence="4 5">Cbfe23</strain>
    </source>
</reference>
<evidence type="ECO:0000256" key="1">
    <source>
        <dbReference type="ARBA" id="ARBA00023015"/>
    </source>
</evidence>
<name>A0A1L9BC14_9BACT</name>
<evidence type="ECO:0000259" key="3">
    <source>
        <dbReference type="Pfam" id="PF02909"/>
    </source>
</evidence>
<reference evidence="5" key="1">
    <citation type="submission" date="2016-11" db="EMBL/GenBank/DDBJ databases">
        <authorList>
            <person name="Shukria A."/>
            <person name="Stevens D.C."/>
        </authorList>
    </citation>
    <scope>NUCLEOTIDE SEQUENCE [LARGE SCALE GENOMIC DNA]</scope>
    <source>
        <strain evidence="5">Cbfe23</strain>
    </source>
</reference>
<evidence type="ECO:0000313" key="4">
    <source>
        <dbReference type="EMBL" id="OJH39768.1"/>
    </source>
</evidence>
<protein>
    <recommendedName>
        <fullName evidence="3">Tetracycline repressor TetR C-terminal domain-containing protein</fullName>
    </recommendedName>
</protein>
<sequence>MARLAERLGCATMSLYRHVASKDDLLVFMMDAAPGAPPVIDVAVHGWRGGLERWARELRAFYYRHPWSLQITHNRPPLEPGQLAWLDCCLRTMAGTRLSPHEKLAVCFLLLQYIRGEAQLNLSMSPTKEHPDWNGREMQAWYGRTLARLIDAERFPALAELSASGAFEPGDDEAGQSAEFDFGLSRILDGVEMVVRR</sequence>
<dbReference type="Gene3D" id="1.10.10.60">
    <property type="entry name" value="Homeodomain-like"/>
    <property type="match status" value="1"/>
</dbReference>
<dbReference type="STRING" id="83449.BON30_17945"/>
<organism evidence="4 5">
    <name type="scientific">Cystobacter ferrugineus</name>
    <dbReference type="NCBI Taxonomy" id="83449"/>
    <lineage>
        <taxon>Bacteria</taxon>
        <taxon>Pseudomonadati</taxon>
        <taxon>Myxococcota</taxon>
        <taxon>Myxococcia</taxon>
        <taxon>Myxococcales</taxon>
        <taxon>Cystobacterineae</taxon>
        <taxon>Archangiaceae</taxon>
        <taxon>Cystobacter</taxon>
    </lineage>
</organism>